<reference evidence="4" key="1">
    <citation type="journal article" date="2020" name="Fungal Divers.">
        <title>Resolving the Mortierellaceae phylogeny through synthesis of multi-gene phylogenetics and phylogenomics.</title>
        <authorList>
            <person name="Vandepol N."/>
            <person name="Liber J."/>
            <person name="Desiro A."/>
            <person name="Na H."/>
            <person name="Kennedy M."/>
            <person name="Barry K."/>
            <person name="Grigoriev I.V."/>
            <person name="Miller A.N."/>
            <person name="O'Donnell K."/>
            <person name="Stajich J.E."/>
            <person name="Bonito G."/>
        </authorList>
    </citation>
    <scope>NUCLEOTIDE SEQUENCE</scope>
    <source>
        <strain evidence="4">KOD1015</strain>
    </source>
</reference>
<dbReference type="PANTHER" id="PTHR43108:SF8">
    <property type="entry name" value="SD21168P"/>
    <property type="match status" value="1"/>
</dbReference>
<evidence type="ECO:0000313" key="5">
    <source>
        <dbReference type="Proteomes" id="UP000780801"/>
    </source>
</evidence>
<name>A0A9P6KAN2_9FUNG</name>
<gene>
    <name evidence="4" type="ORF">BGW38_005794</name>
</gene>
<dbReference type="OrthoDB" id="103349at2759"/>
<dbReference type="Proteomes" id="UP000780801">
    <property type="component" value="Unassembled WGS sequence"/>
</dbReference>
<dbReference type="EMBL" id="JAABOA010003684">
    <property type="protein sequence ID" value="KAF9578409.1"/>
    <property type="molecule type" value="Genomic_DNA"/>
</dbReference>
<dbReference type="GO" id="GO:0005539">
    <property type="term" value="F:glycosaminoglycan binding"/>
    <property type="evidence" value="ECO:0007669"/>
    <property type="project" value="TreeGrafter"/>
</dbReference>
<dbReference type="InterPro" id="IPR000917">
    <property type="entry name" value="Sulfatase_N"/>
</dbReference>
<comment type="similarity">
    <text evidence="1">Belongs to the sulfatase family.</text>
</comment>
<dbReference type="Pfam" id="PF00884">
    <property type="entry name" value="Sulfatase"/>
    <property type="match status" value="1"/>
</dbReference>
<keyword evidence="2" id="KW-0732">Signal</keyword>
<sequence length="469" mass="53293">MAILILLSLFLFFVNNRLGSYTKFVSQQLDKTWLPTWLQDAGYSNNYIGKFINGVTPKLKRAPKGFDKNHWEPLVSPGIYTFYSPLFATNDGPLEAHEGVYQPDIISDKSIAILDGLAKNKTQPFLFVISPTAPHDEVWSSPGGFPVFTPPVPAKRHEHLFKGAKAPRVPNFNPKVQDKVGWIGSLPRLNETQIKVIDDTYRARLQSLQATDELVERIIKRLERNGQLDNTYIVYTTDNGYHLGTHRMFSGKQTAFEEDTNIPFIIRGPGVAKGKKSNAVATHTHFPATVLHLAGLNVPESLDAYPIPVLENKAIYGKDQPTEAFANAYKSVRLIGQSYNLLYTVWCTGEHEYYDLVKDPFQIKNIYHTTKSSVLNRLDALLNVLRTCKGPTCRDPWAVIHKVENEQEAEKEKNNKLGRHHHRRVRSLNDALSKKYDKFYSTLPKFGYKSCLDYYLTENEVTLPSHTEL</sequence>
<dbReference type="InterPro" id="IPR017850">
    <property type="entry name" value="Alkaline_phosphatase_core_sf"/>
</dbReference>
<feature type="chain" id="PRO_5040210676" description="Sulfatase N-terminal domain-containing protein" evidence="2">
    <location>
        <begin position="20"/>
        <end position="469"/>
    </location>
</feature>
<keyword evidence="5" id="KW-1185">Reference proteome</keyword>
<dbReference type="Gene3D" id="3.40.720.10">
    <property type="entry name" value="Alkaline Phosphatase, subunit A"/>
    <property type="match status" value="1"/>
</dbReference>
<evidence type="ECO:0000313" key="4">
    <source>
        <dbReference type="EMBL" id="KAF9578409.1"/>
    </source>
</evidence>
<dbReference type="CDD" id="cd16147">
    <property type="entry name" value="G6S"/>
    <property type="match status" value="1"/>
</dbReference>
<dbReference type="GO" id="GO:0008449">
    <property type="term" value="F:N-acetylglucosamine-6-sulfatase activity"/>
    <property type="evidence" value="ECO:0007669"/>
    <property type="project" value="TreeGrafter"/>
</dbReference>
<accession>A0A9P6KAN2</accession>
<dbReference type="AlphaFoldDB" id="A0A9P6KAN2"/>
<protein>
    <recommendedName>
        <fullName evidence="3">Sulfatase N-terminal domain-containing protein</fullName>
    </recommendedName>
</protein>
<feature type="signal peptide" evidence="2">
    <location>
        <begin position="1"/>
        <end position="19"/>
    </location>
</feature>
<evidence type="ECO:0000256" key="1">
    <source>
        <dbReference type="ARBA" id="ARBA00008779"/>
    </source>
</evidence>
<dbReference type="PANTHER" id="PTHR43108">
    <property type="entry name" value="N-ACETYLGLUCOSAMINE-6-SULFATASE FAMILY MEMBER"/>
    <property type="match status" value="1"/>
</dbReference>
<comment type="caution">
    <text evidence="4">The sequence shown here is derived from an EMBL/GenBank/DDBJ whole genome shotgun (WGS) entry which is preliminary data.</text>
</comment>
<organism evidence="4 5">
    <name type="scientific">Lunasporangiospora selenospora</name>
    <dbReference type="NCBI Taxonomy" id="979761"/>
    <lineage>
        <taxon>Eukaryota</taxon>
        <taxon>Fungi</taxon>
        <taxon>Fungi incertae sedis</taxon>
        <taxon>Mucoromycota</taxon>
        <taxon>Mortierellomycotina</taxon>
        <taxon>Mortierellomycetes</taxon>
        <taxon>Mortierellales</taxon>
        <taxon>Mortierellaceae</taxon>
        <taxon>Lunasporangiospora</taxon>
    </lineage>
</organism>
<evidence type="ECO:0000259" key="3">
    <source>
        <dbReference type="Pfam" id="PF00884"/>
    </source>
</evidence>
<evidence type="ECO:0000256" key="2">
    <source>
        <dbReference type="SAM" id="SignalP"/>
    </source>
</evidence>
<feature type="domain" description="Sulfatase N-terminal" evidence="3">
    <location>
        <begin position="14"/>
        <end position="295"/>
    </location>
</feature>
<dbReference type="SUPFAM" id="SSF53649">
    <property type="entry name" value="Alkaline phosphatase-like"/>
    <property type="match status" value="1"/>
</dbReference>
<proteinExistence type="inferred from homology"/>